<dbReference type="Gene3D" id="3.20.20.140">
    <property type="entry name" value="Metal-dependent hydrolases"/>
    <property type="match status" value="1"/>
</dbReference>
<dbReference type="AlphaFoldDB" id="A0AAE3VVE5"/>
<dbReference type="GO" id="GO:0019748">
    <property type="term" value="P:secondary metabolic process"/>
    <property type="evidence" value="ECO:0007669"/>
    <property type="project" value="TreeGrafter"/>
</dbReference>
<protein>
    <submittedName>
        <fullName evidence="3">TIM-barrel fold metal-dependent hydrolase</fullName>
    </submittedName>
</protein>
<dbReference type="GO" id="GO:0016831">
    <property type="term" value="F:carboxy-lyase activity"/>
    <property type="evidence" value="ECO:0007669"/>
    <property type="project" value="InterPro"/>
</dbReference>
<reference evidence="3 4" key="1">
    <citation type="submission" date="2023-07" db="EMBL/GenBank/DDBJ databases">
        <title>Sequencing the genomes of 1000 actinobacteria strains.</title>
        <authorList>
            <person name="Klenk H.-P."/>
        </authorList>
    </citation>
    <scope>NUCLEOTIDE SEQUENCE [LARGE SCALE GENOMIC DNA]</scope>
    <source>
        <strain evidence="3 4">DSM 44709</strain>
    </source>
</reference>
<dbReference type="SUPFAM" id="SSF51556">
    <property type="entry name" value="Metallo-dependent hydrolases"/>
    <property type="match status" value="1"/>
</dbReference>
<accession>A0AAE3VVE5</accession>
<comment type="caution">
    <text evidence="3">The sequence shown here is derived from an EMBL/GenBank/DDBJ whole genome shotgun (WGS) entry which is preliminary data.</text>
</comment>
<evidence type="ECO:0000313" key="3">
    <source>
        <dbReference type="EMBL" id="MDQ0364370.1"/>
    </source>
</evidence>
<keyword evidence="3" id="KW-0378">Hydrolase</keyword>
<dbReference type="EMBL" id="JAUSUZ010000001">
    <property type="protein sequence ID" value="MDQ0364370.1"/>
    <property type="molecule type" value="Genomic_DNA"/>
</dbReference>
<dbReference type="RefSeq" id="WP_307235724.1">
    <property type="nucleotide sequence ID" value="NZ_JAUSUZ010000001.1"/>
</dbReference>
<feature type="domain" description="Amidohydrolase-related" evidence="2">
    <location>
        <begin position="47"/>
        <end position="334"/>
    </location>
</feature>
<name>A0AAE3VVE5_9ACTN</name>
<dbReference type="InterPro" id="IPR006680">
    <property type="entry name" value="Amidohydro-rel"/>
</dbReference>
<dbReference type="GO" id="GO:0016787">
    <property type="term" value="F:hydrolase activity"/>
    <property type="evidence" value="ECO:0007669"/>
    <property type="project" value="UniProtKB-KW"/>
</dbReference>
<dbReference type="InterPro" id="IPR032466">
    <property type="entry name" value="Metal_Hydrolase"/>
</dbReference>
<dbReference type="PANTHER" id="PTHR21240:SF30">
    <property type="entry name" value="AMIDOHYDROLASE-RELATED DOMAIN-CONTAINING PROTEIN-RELATED"/>
    <property type="match status" value="1"/>
</dbReference>
<keyword evidence="1" id="KW-0456">Lyase</keyword>
<gene>
    <name evidence="3" type="ORF">J2S42_001039</name>
</gene>
<evidence type="ECO:0000313" key="4">
    <source>
        <dbReference type="Proteomes" id="UP001240236"/>
    </source>
</evidence>
<keyword evidence="4" id="KW-1185">Reference proteome</keyword>
<dbReference type="InterPro" id="IPR032465">
    <property type="entry name" value="ACMSD"/>
</dbReference>
<dbReference type="Proteomes" id="UP001240236">
    <property type="component" value="Unassembled WGS sequence"/>
</dbReference>
<sequence length="342" mass="37081">MTARIRIVGLEEHIALPLVLDAWEAAGVAPNPHAGWGDTPFARRLRSTGEERLADMDDQGIDAAVLSLNSPGVQNLARADAPAVARDANDALAAIVSEHPDRLDAWAAIPTQDPAAATAELERAVTRLKFKGAMLYGRTGTALADSPEFDDLYATAARLRVPLHFHPQVPAPAVMESYYSGLGPAGPGLGTAGLGWYYDLGVQYLRMIFSGVFDRHSDLQVVAGHWGELVLFYLDHTGILAHNAHLERPLLDYFTHHFWIAGSGTVSERYLRWTAEVVGTARMVYSTDYPYTFGTRPGGFPYLDTANGVARSFLESVPFSDEEKTAIGAGNWERLTAFSAAG</sequence>
<organism evidence="3 4">
    <name type="scientific">Catenuloplanes indicus</name>
    <dbReference type="NCBI Taxonomy" id="137267"/>
    <lineage>
        <taxon>Bacteria</taxon>
        <taxon>Bacillati</taxon>
        <taxon>Actinomycetota</taxon>
        <taxon>Actinomycetes</taxon>
        <taxon>Micromonosporales</taxon>
        <taxon>Micromonosporaceae</taxon>
        <taxon>Catenuloplanes</taxon>
    </lineage>
</organism>
<dbReference type="GO" id="GO:0005829">
    <property type="term" value="C:cytosol"/>
    <property type="evidence" value="ECO:0007669"/>
    <property type="project" value="TreeGrafter"/>
</dbReference>
<dbReference type="PANTHER" id="PTHR21240">
    <property type="entry name" value="2-AMINO-3-CARBOXYLMUCONATE-6-SEMIALDEHYDE DECARBOXYLASE"/>
    <property type="match status" value="1"/>
</dbReference>
<proteinExistence type="predicted"/>
<dbReference type="Pfam" id="PF04909">
    <property type="entry name" value="Amidohydro_2"/>
    <property type="match status" value="1"/>
</dbReference>
<evidence type="ECO:0000256" key="1">
    <source>
        <dbReference type="ARBA" id="ARBA00023239"/>
    </source>
</evidence>
<evidence type="ECO:0000259" key="2">
    <source>
        <dbReference type="Pfam" id="PF04909"/>
    </source>
</evidence>